<dbReference type="InterPro" id="IPR029063">
    <property type="entry name" value="SAM-dependent_MTases_sf"/>
</dbReference>
<dbReference type="AlphaFoldDB" id="A0A830FR26"/>
<gene>
    <name evidence="1" type="ORF">GCM10009039_33830</name>
</gene>
<dbReference type="OrthoDB" id="331551at2157"/>
<reference evidence="1" key="2">
    <citation type="submission" date="2020-09" db="EMBL/GenBank/DDBJ databases">
        <authorList>
            <person name="Sun Q."/>
            <person name="Ohkuma M."/>
        </authorList>
    </citation>
    <scope>NUCLEOTIDE SEQUENCE</scope>
    <source>
        <strain evidence="1">JCM 19596</strain>
    </source>
</reference>
<reference evidence="1" key="1">
    <citation type="journal article" date="2014" name="Int. J. Syst. Evol. Microbiol.">
        <title>Complete genome sequence of Corynebacterium casei LMG S-19264T (=DSM 44701T), isolated from a smear-ripened cheese.</title>
        <authorList>
            <consortium name="US DOE Joint Genome Institute (JGI-PGF)"/>
            <person name="Walter F."/>
            <person name="Albersmeier A."/>
            <person name="Kalinowski J."/>
            <person name="Ruckert C."/>
        </authorList>
    </citation>
    <scope>NUCLEOTIDE SEQUENCE</scope>
    <source>
        <strain evidence="1">JCM 19596</strain>
    </source>
</reference>
<accession>A0A830FR26</accession>
<keyword evidence="2" id="KW-1185">Reference proteome</keyword>
<organism evidence="1 2">
    <name type="scientific">Halocalculus aciditolerans</name>
    <dbReference type="NCBI Taxonomy" id="1383812"/>
    <lineage>
        <taxon>Archaea</taxon>
        <taxon>Methanobacteriati</taxon>
        <taxon>Methanobacteriota</taxon>
        <taxon>Stenosarchaea group</taxon>
        <taxon>Halobacteria</taxon>
        <taxon>Halobacteriales</taxon>
        <taxon>Halobacteriaceae</taxon>
        <taxon>Halocalculus</taxon>
    </lineage>
</organism>
<comment type="caution">
    <text evidence="1">The sequence shown here is derived from an EMBL/GenBank/DDBJ whole genome shotgun (WGS) entry which is preliminary data.</text>
</comment>
<proteinExistence type="predicted"/>
<dbReference type="RefSeq" id="WP_188980993.1">
    <property type="nucleotide sequence ID" value="NZ_BMPG01000008.1"/>
</dbReference>
<evidence type="ECO:0008006" key="3">
    <source>
        <dbReference type="Google" id="ProtNLM"/>
    </source>
</evidence>
<dbReference type="Proteomes" id="UP000607197">
    <property type="component" value="Unassembled WGS sequence"/>
</dbReference>
<dbReference type="SUPFAM" id="SSF53335">
    <property type="entry name" value="S-adenosyl-L-methionine-dependent methyltransferases"/>
    <property type="match status" value="1"/>
</dbReference>
<name>A0A830FR26_9EURY</name>
<evidence type="ECO:0000313" key="1">
    <source>
        <dbReference type="EMBL" id="GGL73033.1"/>
    </source>
</evidence>
<evidence type="ECO:0000313" key="2">
    <source>
        <dbReference type="Proteomes" id="UP000607197"/>
    </source>
</evidence>
<protein>
    <recommendedName>
        <fullName evidence="3">FkbM family methyltransferase</fullName>
    </recommendedName>
</protein>
<dbReference type="EMBL" id="BMPG01000008">
    <property type="protein sequence ID" value="GGL73033.1"/>
    <property type="molecule type" value="Genomic_DNA"/>
</dbReference>
<sequence>MVSITDVIHDVSDKGLIHISRKIPGYCYRRFFRPIFPRGEPSIYNEVLVGRYRPKIDDYVLFNTISHKPEYKSTNIKGLQESVFVGDSVGIIGGGFGVTAVIAARLSDSESVHVYEASGERVEIIEETRSLNDVDFTIHHSAIGDIKEAPGNRGDYNTISPSSLPYFDVIEMDVEGAETKIINQLELLPETIIVETHGFLGSPSFETIDVLRNKGYDIVWKRPVMSGIEYAEKNDAYVIKARLN</sequence>